<organism evidence="2 3">
    <name type="scientific">Streptomyces pseudovenezuelae</name>
    <dbReference type="NCBI Taxonomy" id="67350"/>
    <lineage>
        <taxon>Bacteria</taxon>
        <taxon>Bacillati</taxon>
        <taxon>Actinomycetota</taxon>
        <taxon>Actinomycetes</taxon>
        <taxon>Kitasatosporales</taxon>
        <taxon>Streptomycetaceae</taxon>
        <taxon>Streptomyces</taxon>
        <taxon>Streptomyces aurantiacus group</taxon>
    </lineage>
</organism>
<reference evidence="2 3" key="1">
    <citation type="submission" date="2023-04" db="EMBL/GenBank/DDBJ databases">
        <title>Forest soil microbial communities from Buena Vista Peninsula, Colon Province, Panama.</title>
        <authorList>
            <person name="Bouskill N."/>
        </authorList>
    </citation>
    <scope>NUCLEOTIDE SEQUENCE [LARGE SCALE GENOMIC DNA]</scope>
    <source>
        <strain evidence="2 3">GGS1</strain>
    </source>
</reference>
<protein>
    <submittedName>
        <fullName evidence="2">Uncharacterized protein</fullName>
    </submittedName>
</protein>
<proteinExistence type="predicted"/>
<feature type="region of interest" description="Disordered" evidence="1">
    <location>
        <begin position="54"/>
        <end position="95"/>
    </location>
</feature>
<gene>
    <name evidence="2" type="ORF">M2283_009947</name>
</gene>
<dbReference type="Proteomes" id="UP001160499">
    <property type="component" value="Unassembled WGS sequence"/>
</dbReference>
<feature type="compositionally biased region" description="Low complexity" evidence="1">
    <location>
        <begin position="54"/>
        <end position="64"/>
    </location>
</feature>
<evidence type="ECO:0000256" key="1">
    <source>
        <dbReference type="SAM" id="MobiDB-lite"/>
    </source>
</evidence>
<feature type="non-terminal residue" evidence="2">
    <location>
        <position position="125"/>
    </location>
</feature>
<dbReference type="InterPro" id="IPR015943">
    <property type="entry name" value="WD40/YVTN_repeat-like_dom_sf"/>
</dbReference>
<comment type="caution">
    <text evidence="2">The sequence shown here is derived from an EMBL/GenBank/DDBJ whole genome shotgun (WGS) entry which is preliminary data.</text>
</comment>
<evidence type="ECO:0000313" key="2">
    <source>
        <dbReference type="EMBL" id="MDH6222596.1"/>
    </source>
</evidence>
<sequence length="125" mass="13357">MVIASIGFSTDAVLRPAVRGLVYARADMGGGAYRWDNIAARWIPLPVWISARPRTRSAAARRPTVPQPPRSTTSPPCEAALPCDDKQGDPLDQGVGQVECGRMGNQRNSCANAAKLERKLPTSSG</sequence>
<accession>A0ABT6M3M1</accession>
<dbReference type="EMBL" id="JARXVH010000037">
    <property type="protein sequence ID" value="MDH6222596.1"/>
    <property type="molecule type" value="Genomic_DNA"/>
</dbReference>
<keyword evidence="3" id="KW-1185">Reference proteome</keyword>
<name>A0ABT6M3M1_9ACTN</name>
<dbReference type="Gene3D" id="2.130.10.10">
    <property type="entry name" value="YVTN repeat-like/Quinoprotein amine dehydrogenase"/>
    <property type="match status" value="1"/>
</dbReference>
<evidence type="ECO:0000313" key="3">
    <source>
        <dbReference type="Proteomes" id="UP001160499"/>
    </source>
</evidence>